<dbReference type="InterPro" id="IPR005467">
    <property type="entry name" value="His_kinase_dom"/>
</dbReference>
<dbReference type="SUPFAM" id="SSF55874">
    <property type="entry name" value="ATPase domain of HSP90 chaperone/DNA topoisomerase II/histidine kinase"/>
    <property type="match status" value="1"/>
</dbReference>
<dbReference type="PANTHER" id="PTHR43711">
    <property type="entry name" value="TWO-COMPONENT HISTIDINE KINASE"/>
    <property type="match status" value="1"/>
</dbReference>
<organism evidence="10 11">
    <name type="scientific">Archangium minus</name>
    <dbReference type="NCBI Taxonomy" id="83450"/>
    <lineage>
        <taxon>Bacteria</taxon>
        <taxon>Pseudomonadati</taxon>
        <taxon>Myxococcota</taxon>
        <taxon>Myxococcia</taxon>
        <taxon>Myxococcales</taxon>
        <taxon>Cystobacterineae</taxon>
        <taxon>Archangiaceae</taxon>
        <taxon>Archangium</taxon>
    </lineage>
</organism>
<feature type="domain" description="PAC" evidence="9">
    <location>
        <begin position="205"/>
        <end position="258"/>
    </location>
</feature>
<feature type="domain" description="Histidine kinase" evidence="7">
    <location>
        <begin position="276"/>
        <end position="492"/>
    </location>
</feature>
<dbReference type="Gene3D" id="3.30.450.20">
    <property type="entry name" value="PAS domain"/>
    <property type="match status" value="2"/>
</dbReference>
<evidence type="ECO:0000256" key="3">
    <source>
        <dbReference type="ARBA" id="ARBA00022553"/>
    </source>
</evidence>
<dbReference type="PRINTS" id="PR00344">
    <property type="entry name" value="BCTRLSENSOR"/>
</dbReference>
<dbReference type="InterPro" id="IPR013767">
    <property type="entry name" value="PAS_fold"/>
</dbReference>
<feature type="domain" description="PAS" evidence="8">
    <location>
        <begin position="1"/>
        <end position="64"/>
    </location>
</feature>
<dbReference type="InterPro" id="IPR036097">
    <property type="entry name" value="HisK_dim/P_sf"/>
</dbReference>
<dbReference type="SUPFAM" id="SSF55785">
    <property type="entry name" value="PYP-like sensor domain (PAS domain)"/>
    <property type="match status" value="2"/>
</dbReference>
<evidence type="ECO:0000256" key="6">
    <source>
        <dbReference type="ARBA" id="ARBA00023012"/>
    </source>
</evidence>
<evidence type="ECO:0000256" key="1">
    <source>
        <dbReference type="ARBA" id="ARBA00000085"/>
    </source>
</evidence>
<dbReference type="PANTHER" id="PTHR43711:SF1">
    <property type="entry name" value="HISTIDINE KINASE 1"/>
    <property type="match status" value="1"/>
</dbReference>
<evidence type="ECO:0000313" key="10">
    <source>
        <dbReference type="EMBL" id="WNG52249.1"/>
    </source>
</evidence>
<evidence type="ECO:0000259" key="8">
    <source>
        <dbReference type="PROSITE" id="PS50112"/>
    </source>
</evidence>
<dbReference type="EC" id="2.7.13.3" evidence="2"/>
<dbReference type="SMART" id="SM00388">
    <property type="entry name" value="HisKA"/>
    <property type="match status" value="1"/>
</dbReference>
<dbReference type="Pfam" id="PF00512">
    <property type="entry name" value="HisKA"/>
    <property type="match status" value="1"/>
</dbReference>
<dbReference type="InterPro" id="IPR000700">
    <property type="entry name" value="PAS-assoc_C"/>
</dbReference>
<dbReference type="Gene3D" id="3.30.565.10">
    <property type="entry name" value="Histidine kinase-like ATPase, C-terminal domain"/>
    <property type="match status" value="1"/>
</dbReference>
<dbReference type="SMART" id="SM00387">
    <property type="entry name" value="HATPase_c"/>
    <property type="match status" value="1"/>
</dbReference>
<dbReference type="PROSITE" id="PS50109">
    <property type="entry name" value="HIS_KIN"/>
    <property type="match status" value="1"/>
</dbReference>
<sequence length="512" mass="57270">MDAMADPLVACDGNERVLYLNPAAERLLGWKLMELAGQPFELLVPQRLHAFDGQSFLRYLLRRRRALSGRPVRASLLCRGGPELELEVTVGAAESEGGERITVVLRRTPEFPDYTDEPLERLSSAVRTRALHPASTGERVYQLVFENAPMGLFHFDTTPTLLACNDYFVRLLGSSKRALIGLNLFSLQNESIMTCVREVLEGRHASYEGDYRSITAGKVTPVRVHFAPCLNECGEVEGGVGIVEDVTEQRTAEAERSRLFREAQEAIRVRDDFLTIASHELKTPLTPLSLRLASLERRLERHEPVDPTLLRHARQHLVRLAALINDLLDASRIEAGRLALHFEPTRLDSIVERALTVMDAERGQHRIDYSHPEEPVRIRGDPYRLEQVIANLLENALKYSPGDSTVRVTLDVRGDFALLSVADEGIGIPHDQQEQLFERYFRARNVSVTSYGGLGLGLYISRDIVERHGGRIWVESEVGRGSTFYVALPLLSAASPTPPEPRPPTGSSQQVH</sequence>
<keyword evidence="6" id="KW-0902">Two-component regulatory system</keyword>
<name>A0ABY9XA34_9BACT</name>
<dbReference type="PROSITE" id="PS50112">
    <property type="entry name" value="PAS"/>
    <property type="match status" value="1"/>
</dbReference>
<reference evidence="10 11" key="1">
    <citation type="submission" date="2019-08" db="EMBL/GenBank/DDBJ databases">
        <title>Archangium and Cystobacter genomes.</title>
        <authorList>
            <person name="Chen I.-C.K."/>
            <person name="Wielgoss S."/>
        </authorList>
    </citation>
    <scope>NUCLEOTIDE SEQUENCE [LARGE SCALE GENOMIC DNA]</scope>
    <source>
        <strain evidence="10 11">Cbm 6</strain>
    </source>
</reference>
<keyword evidence="5" id="KW-0418">Kinase</keyword>
<dbReference type="InterPro" id="IPR004358">
    <property type="entry name" value="Sig_transdc_His_kin-like_C"/>
</dbReference>
<dbReference type="EMBL" id="CP043494">
    <property type="protein sequence ID" value="WNG52249.1"/>
    <property type="molecule type" value="Genomic_DNA"/>
</dbReference>
<evidence type="ECO:0000259" key="7">
    <source>
        <dbReference type="PROSITE" id="PS50109"/>
    </source>
</evidence>
<comment type="catalytic activity">
    <reaction evidence="1">
        <text>ATP + protein L-histidine = ADP + protein N-phospho-L-histidine.</text>
        <dbReference type="EC" id="2.7.13.3"/>
    </reaction>
</comment>
<dbReference type="PROSITE" id="PS50113">
    <property type="entry name" value="PAC"/>
    <property type="match status" value="1"/>
</dbReference>
<evidence type="ECO:0000256" key="4">
    <source>
        <dbReference type="ARBA" id="ARBA00022679"/>
    </source>
</evidence>
<dbReference type="SMART" id="SM00091">
    <property type="entry name" value="PAS"/>
    <property type="match status" value="2"/>
</dbReference>
<dbReference type="InterPro" id="IPR036890">
    <property type="entry name" value="HATPase_C_sf"/>
</dbReference>
<dbReference type="Proteomes" id="UP001611383">
    <property type="component" value="Chromosome"/>
</dbReference>
<dbReference type="InterPro" id="IPR013656">
    <property type="entry name" value="PAS_4"/>
</dbReference>
<dbReference type="InterPro" id="IPR003661">
    <property type="entry name" value="HisK_dim/P_dom"/>
</dbReference>
<dbReference type="InterPro" id="IPR003594">
    <property type="entry name" value="HATPase_dom"/>
</dbReference>
<keyword evidence="11" id="KW-1185">Reference proteome</keyword>
<dbReference type="CDD" id="cd00075">
    <property type="entry name" value="HATPase"/>
    <property type="match status" value="1"/>
</dbReference>
<proteinExistence type="predicted"/>
<evidence type="ECO:0000313" key="11">
    <source>
        <dbReference type="Proteomes" id="UP001611383"/>
    </source>
</evidence>
<protein>
    <recommendedName>
        <fullName evidence="2">histidine kinase</fullName>
        <ecNumber evidence="2">2.7.13.3</ecNumber>
    </recommendedName>
</protein>
<gene>
    <name evidence="10" type="ORF">F0U60_05700</name>
</gene>
<evidence type="ECO:0000256" key="2">
    <source>
        <dbReference type="ARBA" id="ARBA00012438"/>
    </source>
</evidence>
<dbReference type="NCBIfam" id="TIGR00229">
    <property type="entry name" value="sensory_box"/>
    <property type="match status" value="2"/>
</dbReference>
<dbReference type="InterPro" id="IPR035965">
    <property type="entry name" value="PAS-like_dom_sf"/>
</dbReference>
<accession>A0ABY9XA34</accession>
<evidence type="ECO:0000256" key="5">
    <source>
        <dbReference type="ARBA" id="ARBA00022777"/>
    </source>
</evidence>
<dbReference type="Pfam" id="PF02518">
    <property type="entry name" value="HATPase_c"/>
    <property type="match status" value="1"/>
</dbReference>
<keyword evidence="4" id="KW-0808">Transferase</keyword>
<dbReference type="SUPFAM" id="SSF47384">
    <property type="entry name" value="Homodimeric domain of signal transducing histidine kinase"/>
    <property type="match status" value="1"/>
</dbReference>
<evidence type="ECO:0000259" key="9">
    <source>
        <dbReference type="PROSITE" id="PS50113"/>
    </source>
</evidence>
<dbReference type="Gene3D" id="1.10.287.130">
    <property type="match status" value="1"/>
</dbReference>
<dbReference type="InterPro" id="IPR050736">
    <property type="entry name" value="Sensor_HK_Regulatory"/>
</dbReference>
<dbReference type="CDD" id="cd00130">
    <property type="entry name" value="PAS"/>
    <property type="match status" value="2"/>
</dbReference>
<dbReference type="Pfam" id="PF00989">
    <property type="entry name" value="PAS"/>
    <property type="match status" value="1"/>
</dbReference>
<keyword evidence="3" id="KW-0597">Phosphoprotein</keyword>
<dbReference type="Pfam" id="PF08448">
    <property type="entry name" value="PAS_4"/>
    <property type="match status" value="1"/>
</dbReference>
<dbReference type="InterPro" id="IPR000014">
    <property type="entry name" value="PAS"/>
</dbReference>
<dbReference type="CDD" id="cd00082">
    <property type="entry name" value="HisKA"/>
    <property type="match status" value="1"/>
</dbReference>